<feature type="region of interest" description="Disordered" evidence="1">
    <location>
        <begin position="153"/>
        <end position="178"/>
    </location>
</feature>
<dbReference type="Proteomes" id="UP001549077">
    <property type="component" value="Unassembled WGS sequence"/>
</dbReference>
<evidence type="ECO:0000313" key="4">
    <source>
        <dbReference type="Proteomes" id="UP001549077"/>
    </source>
</evidence>
<gene>
    <name evidence="3" type="ORF">ABID08_004989</name>
</gene>
<keyword evidence="4" id="KW-1185">Reference proteome</keyword>
<protein>
    <submittedName>
        <fullName evidence="3">Uncharacterized protein</fullName>
    </submittedName>
</protein>
<dbReference type="RefSeq" id="WP_246638528.1">
    <property type="nucleotide sequence ID" value="NZ_CP071605.1"/>
</dbReference>
<accession>A0ABV2MMC4</accession>
<evidence type="ECO:0000256" key="2">
    <source>
        <dbReference type="SAM" id="Phobius"/>
    </source>
</evidence>
<comment type="caution">
    <text evidence="3">The sequence shown here is derived from an EMBL/GenBank/DDBJ whole genome shotgun (WGS) entry which is preliminary data.</text>
</comment>
<dbReference type="EMBL" id="JBEPMY010000019">
    <property type="protein sequence ID" value="MET3757608.1"/>
    <property type="molecule type" value="Genomic_DNA"/>
</dbReference>
<organism evidence="3 4">
    <name type="scientific">Rhizobium binae</name>
    <dbReference type="NCBI Taxonomy" id="1138190"/>
    <lineage>
        <taxon>Bacteria</taxon>
        <taxon>Pseudomonadati</taxon>
        <taxon>Pseudomonadota</taxon>
        <taxon>Alphaproteobacteria</taxon>
        <taxon>Hyphomicrobiales</taxon>
        <taxon>Rhizobiaceae</taxon>
        <taxon>Rhizobium/Agrobacterium group</taxon>
        <taxon>Rhizobium</taxon>
    </lineage>
</organism>
<name>A0ABV2MMC4_9HYPH</name>
<evidence type="ECO:0000313" key="3">
    <source>
        <dbReference type="EMBL" id="MET3757608.1"/>
    </source>
</evidence>
<evidence type="ECO:0000256" key="1">
    <source>
        <dbReference type="SAM" id="MobiDB-lite"/>
    </source>
</evidence>
<reference evidence="3 4" key="1">
    <citation type="submission" date="2024-06" db="EMBL/GenBank/DDBJ databases">
        <title>Genomic Encyclopedia of Type Strains, Phase IV (KMG-IV): sequencing the most valuable type-strain genomes for metagenomic binning, comparative biology and taxonomic classification.</title>
        <authorList>
            <person name="Goeker M."/>
        </authorList>
    </citation>
    <scope>NUCLEOTIDE SEQUENCE [LARGE SCALE GENOMIC DNA]</scope>
    <source>
        <strain evidence="3 4">DSM 29288</strain>
    </source>
</reference>
<sequence length="178" mass="19475">MSETEPAGWRDYRPSKRVWAWSMFGASALTMFIGFTLGGWLPVGRANVMANIAARNARAALVADICVHKFVSSANAAQNLEALKAASYWERDSFIDKGGWITIAGLKKPSANAVDRCVDMLVTMKQIPPQVGNLAENERRSVSDNIANRPLKIPGRLVPHAPPEIAQGVTSDENRDDR</sequence>
<dbReference type="GeneID" id="91150938"/>
<keyword evidence="2" id="KW-1133">Transmembrane helix</keyword>
<feature type="transmembrane region" description="Helical" evidence="2">
    <location>
        <begin position="20"/>
        <end position="41"/>
    </location>
</feature>
<proteinExistence type="predicted"/>
<keyword evidence="2" id="KW-0472">Membrane</keyword>
<keyword evidence="2" id="KW-0812">Transmembrane</keyword>